<proteinExistence type="predicted"/>
<dbReference type="Proteomes" id="UP001628281">
    <property type="component" value="Unassembled WGS sequence"/>
</dbReference>
<evidence type="ECO:0000313" key="2">
    <source>
        <dbReference type="Proteomes" id="UP001628281"/>
    </source>
</evidence>
<sequence length="656" mass="73793">MLKVKIPTHARRYSFDKIAERYGISFARSLMEMWGSLSGAARYSSSSAYDIYIALRKILLWISYSDATACRSVFFALSHGIEPSQTDWRHVLLAYRALIIDQGELKRSTKASKISNINSAAGFLFYCGIVPETPPLKHPIGVNAAKTPRPSLAFLTRSGTKESCTQDINVTLHNDDALGPNFNLEARARVMESLNESRLSELMMVSEKSFLSCYDDFLRGKMLMGMDISNFYINEVNSICSLSDDVFLSCVLKSIAACEGKFCWETWFWQQRKSVRTRLSKLGGRHHLNRFMGGTVDGVIALETILLCETGLNVEVIEALFYDFTSKAVAGRRRISTIGAAKLRANGNVAEGDLVRDREAWLTVGRAGRLVSGVRAIGMWLDMTEAMRARADRQTAEYLLLIPSGFGWDGNVRPARVARGQMAGAWKRLLASNIDNPVIGGLSIRRTSIRPSVAQIIDSRADFDTLSAKVWLNHSRSKVTWTYLNVPWMRRELDRQIRHFQQLLESTLASGLRDIARELEISQEELAHRKRLAKETGLGTLCLDAYSGIQPGTQQGQLCDRLDRCASGCRLMRFVPTDSSLQALVAFNKALRCSENVWVQSRPERWVEAWLPWLALTEAALRTLQKSPVYRKKLNVAIRATEDALRSGKIYLFEPY</sequence>
<protein>
    <recommendedName>
        <fullName evidence="3">Core-binding (CB) domain-containing protein</fullName>
    </recommendedName>
</protein>
<gene>
    <name evidence="1" type="ORF">ACJ41P_32320</name>
</gene>
<accession>A0ABW8VHD3</accession>
<reference evidence="1 2" key="1">
    <citation type="submission" date="2024-11" db="EMBL/GenBank/DDBJ databases">
        <title>Draft genome sequences of two bacteria associated to sugarcane roots in Colombia.</title>
        <authorList>
            <person name="Pardo-Diaz S."/>
            <person name="Masmela-Mendoza J."/>
            <person name="Delgadillo-Duran P."/>
            <person name="Bautista E.J."/>
            <person name="Rojas-Tapias D.F."/>
        </authorList>
    </citation>
    <scope>NUCLEOTIDE SEQUENCE [LARGE SCALE GENOMIC DNA]</scope>
    <source>
        <strain evidence="1 2">Ap18</strain>
    </source>
</reference>
<dbReference type="EMBL" id="JBJLSN010000103">
    <property type="protein sequence ID" value="MFL7905850.1"/>
    <property type="molecule type" value="Genomic_DNA"/>
</dbReference>
<organism evidence="1 2">
    <name type="scientific">Azospirillum argentinense</name>
    <dbReference type="NCBI Taxonomy" id="2970906"/>
    <lineage>
        <taxon>Bacteria</taxon>
        <taxon>Pseudomonadati</taxon>
        <taxon>Pseudomonadota</taxon>
        <taxon>Alphaproteobacteria</taxon>
        <taxon>Rhodospirillales</taxon>
        <taxon>Azospirillaceae</taxon>
        <taxon>Azospirillum</taxon>
    </lineage>
</organism>
<keyword evidence="2" id="KW-1185">Reference proteome</keyword>
<name>A0ABW8VHD3_9PROT</name>
<comment type="caution">
    <text evidence="1">The sequence shown here is derived from an EMBL/GenBank/DDBJ whole genome shotgun (WGS) entry which is preliminary data.</text>
</comment>
<dbReference type="RefSeq" id="WP_407825975.1">
    <property type="nucleotide sequence ID" value="NZ_JBJLSN010000103.1"/>
</dbReference>
<evidence type="ECO:0000313" key="1">
    <source>
        <dbReference type="EMBL" id="MFL7905850.1"/>
    </source>
</evidence>
<evidence type="ECO:0008006" key="3">
    <source>
        <dbReference type="Google" id="ProtNLM"/>
    </source>
</evidence>